<organism evidence="2 3">
    <name type="scientific">Nakamurella alba</name>
    <dbReference type="NCBI Taxonomy" id="2665158"/>
    <lineage>
        <taxon>Bacteria</taxon>
        <taxon>Bacillati</taxon>
        <taxon>Actinomycetota</taxon>
        <taxon>Actinomycetes</taxon>
        <taxon>Nakamurellales</taxon>
        <taxon>Nakamurellaceae</taxon>
        <taxon>Nakamurella</taxon>
    </lineage>
</organism>
<dbReference type="Proteomes" id="UP000460221">
    <property type="component" value="Unassembled WGS sequence"/>
</dbReference>
<dbReference type="PANTHER" id="PTHR46438">
    <property type="entry name" value="ALPHA/BETA-HYDROLASES SUPERFAMILY PROTEIN"/>
    <property type="match status" value="1"/>
</dbReference>
<protein>
    <submittedName>
        <fullName evidence="2">Alpha/beta fold hydrolase</fullName>
    </submittedName>
</protein>
<evidence type="ECO:0000313" key="3">
    <source>
        <dbReference type="Proteomes" id="UP000460221"/>
    </source>
</evidence>
<dbReference type="InterPro" id="IPR029058">
    <property type="entry name" value="AB_hydrolase_fold"/>
</dbReference>
<dbReference type="InterPro" id="IPR000073">
    <property type="entry name" value="AB_hydrolase_1"/>
</dbReference>
<dbReference type="Pfam" id="PF12697">
    <property type="entry name" value="Abhydrolase_6"/>
    <property type="match status" value="1"/>
</dbReference>
<reference evidence="2 3" key="1">
    <citation type="submission" date="2019-11" db="EMBL/GenBank/DDBJ databases">
        <authorList>
            <person name="Jiang L.-Q."/>
        </authorList>
    </citation>
    <scope>NUCLEOTIDE SEQUENCE [LARGE SCALE GENOMIC DNA]</scope>
    <source>
        <strain evidence="2 3">YIM 132087</strain>
    </source>
</reference>
<proteinExistence type="predicted"/>
<keyword evidence="2" id="KW-0378">Hydrolase</keyword>
<dbReference type="RefSeq" id="WP_154767282.1">
    <property type="nucleotide sequence ID" value="NZ_WLYK01000001.1"/>
</dbReference>
<dbReference type="PRINTS" id="PR00111">
    <property type="entry name" value="ABHYDROLASE"/>
</dbReference>
<dbReference type="EMBL" id="WLYK01000001">
    <property type="protein sequence ID" value="MTD13421.1"/>
    <property type="molecule type" value="Genomic_DNA"/>
</dbReference>
<comment type="caution">
    <text evidence="2">The sequence shown here is derived from an EMBL/GenBank/DDBJ whole genome shotgun (WGS) entry which is preliminary data.</text>
</comment>
<feature type="domain" description="AB hydrolase-1" evidence="1">
    <location>
        <begin position="40"/>
        <end position="284"/>
    </location>
</feature>
<dbReference type="SUPFAM" id="SSF53474">
    <property type="entry name" value="alpha/beta-Hydrolases"/>
    <property type="match status" value="1"/>
</dbReference>
<evidence type="ECO:0000259" key="1">
    <source>
        <dbReference type="Pfam" id="PF12697"/>
    </source>
</evidence>
<gene>
    <name evidence="2" type="ORF">GIS00_05615</name>
</gene>
<accession>A0A7K1FH23</accession>
<keyword evidence="3" id="KW-1185">Reference proteome</keyword>
<dbReference type="AlphaFoldDB" id="A0A7K1FH23"/>
<evidence type="ECO:0000313" key="2">
    <source>
        <dbReference type="EMBL" id="MTD13421.1"/>
    </source>
</evidence>
<dbReference type="GO" id="GO:0016787">
    <property type="term" value="F:hydrolase activity"/>
    <property type="evidence" value="ECO:0007669"/>
    <property type="project" value="UniProtKB-KW"/>
</dbReference>
<sequence length="295" mass="32444">MSPTGSGTSLITEPDRQHTTTVAGARVRWMSWGETSLPPVVFVHGGAAHAWWWSWTVPQLADRFHVIALDLTGHGDSDHRPDYTFHLWAQEVLTVAAVAGGGRPPVLVGHSMGGLVTALAAAVADVPLDGLVVIESPLGPVAQSATRDSDALLAREKRYPSVEVAVSRFRPVPPQEDNLDWAVRFIAERSVRDRGDGWGWKYDQRMFSHHPADRPDELLATLALVRCRLAVINAGRSAVVDDDAHRRFLAAAVDRQADHGPMTVRRIEDGGHHLMFDRPAELLAEIERVLEAWRA</sequence>
<dbReference type="Gene3D" id="3.40.50.1820">
    <property type="entry name" value="alpha/beta hydrolase"/>
    <property type="match status" value="1"/>
</dbReference>
<name>A0A7K1FH23_9ACTN</name>
<dbReference type="PANTHER" id="PTHR46438:SF11">
    <property type="entry name" value="LIPASE-RELATED"/>
    <property type="match status" value="1"/>
</dbReference>